<sequence>MPGEGTIYLSQSSKFLKPMYIGDTITAEAEIIEINNKKRNWMSCINIAEEEYENSQQC</sequence>
<protein>
    <submittedName>
        <fullName evidence="1">Uncharacterized protein</fullName>
    </submittedName>
</protein>
<evidence type="ECO:0000313" key="2">
    <source>
        <dbReference type="Proteomes" id="UP000182471"/>
    </source>
</evidence>
<organism evidence="1 2">
    <name type="scientific">Lachnobacterium bovis</name>
    <dbReference type="NCBI Taxonomy" id="140626"/>
    <lineage>
        <taxon>Bacteria</taxon>
        <taxon>Bacillati</taxon>
        <taxon>Bacillota</taxon>
        <taxon>Clostridia</taxon>
        <taxon>Lachnospirales</taxon>
        <taxon>Lachnospiraceae</taxon>
        <taxon>Lachnobacterium</taxon>
    </lineage>
</organism>
<dbReference type="AlphaFoldDB" id="A0A1H9U9Z0"/>
<accession>A0A1H9U9Z0</accession>
<gene>
    <name evidence="1" type="ORF">SAMN02910429_01996</name>
</gene>
<evidence type="ECO:0000313" key="1">
    <source>
        <dbReference type="EMBL" id="SES06058.1"/>
    </source>
</evidence>
<dbReference type="Proteomes" id="UP000182471">
    <property type="component" value="Unassembled WGS sequence"/>
</dbReference>
<keyword evidence="2" id="KW-1185">Reference proteome</keyword>
<proteinExistence type="predicted"/>
<reference evidence="2" key="1">
    <citation type="submission" date="2016-10" db="EMBL/GenBank/DDBJ databases">
        <authorList>
            <person name="Varghese N."/>
            <person name="Submissions S."/>
        </authorList>
    </citation>
    <scope>NUCLEOTIDE SEQUENCE [LARGE SCALE GENOMIC DNA]</scope>
    <source>
        <strain evidence="2">S1b</strain>
    </source>
</reference>
<dbReference type="EMBL" id="FOGW01000025">
    <property type="protein sequence ID" value="SES06058.1"/>
    <property type="molecule type" value="Genomic_DNA"/>
</dbReference>
<name>A0A1H9U9Z0_9FIRM</name>
<dbReference type="SUPFAM" id="SSF54637">
    <property type="entry name" value="Thioesterase/thiol ester dehydrase-isomerase"/>
    <property type="match status" value="1"/>
</dbReference>
<dbReference type="Gene3D" id="3.10.129.10">
    <property type="entry name" value="Hotdog Thioesterase"/>
    <property type="match status" value="1"/>
</dbReference>
<dbReference type="InterPro" id="IPR029069">
    <property type="entry name" value="HotDog_dom_sf"/>
</dbReference>